<dbReference type="AlphaFoldDB" id="A0A4C1YJH1"/>
<keyword evidence="2" id="KW-1185">Reference proteome</keyword>
<protein>
    <submittedName>
        <fullName evidence="1">Uncharacterized protein</fullName>
    </submittedName>
</protein>
<organism evidence="1 2">
    <name type="scientific">Eumeta variegata</name>
    <name type="common">Bagworm moth</name>
    <name type="synonym">Eumeta japonica</name>
    <dbReference type="NCBI Taxonomy" id="151549"/>
    <lineage>
        <taxon>Eukaryota</taxon>
        <taxon>Metazoa</taxon>
        <taxon>Ecdysozoa</taxon>
        <taxon>Arthropoda</taxon>
        <taxon>Hexapoda</taxon>
        <taxon>Insecta</taxon>
        <taxon>Pterygota</taxon>
        <taxon>Neoptera</taxon>
        <taxon>Endopterygota</taxon>
        <taxon>Lepidoptera</taxon>
        <taxon>Glossata</taxon>
        <taxon>Ditrysia</taxon>
        <taxon>Tineoidea</taxon>
        <taxon>Psychidae</taxon>
        <taxon>Oiketicinae</taxon>
        <taxon>Eumeta</taxon>
    </lineage>
</organism>
<sequence length="82" mass="9183">MSDDSRAATQKRTHCLNADRTMITRRRKEWTGEERGLLDRSCKVMEGSGPTELSFTGRKAVAETVTSRLCSGESAVLYRRSS</sequence>
<dbReference type="EMBL" id="BGZK01001284">
    <property type="protein sequence ID" value="GBP76278.1"/>
    <property type="molecule type" value="Genomic_DNA"/>
</dbReference>
<evidence type="ECO:0000313" key="2">
    <source>
        <dbReference type="Proteomes" id="UP000299102"/>
    </source>
</evidence>
<comment type="caution">
    <text evidence="1">The sequence shown here is derived from an EMBL/GenBank/DDBJ whole genome shotgun (WGS) entry which is preliminary data.</text>
</comment>
<dbReference type="Proteomes" id="UP000299102">
    <property type="component" value="Unassembled WGS sequence"/>
</dbReference>
<name>A0A4C1YJH1_EUMVA</name>
<accession>A0A4C1YJH1</accession>
<proteinExistence type="predicted"/>
<evidence type="ECO:0000313" key="1">
    <source>
        <dbReference type="EMBL" id="GBP76278.1"/>
    </source>
</evidence>
<reference evidence="1 2" key="1">
    <citation type="journal article" date="2019" name="Commun. Biol.">
        <title>The bagworm genome reveals a unique fibroin gene that provides high tensile strength.</title>
        <authorList>
            <person name="Kono N."/>
            <person name="Nakamura H."/>
            <person name="Ohtoshi R."/>
            <person name="Tomita M."/>
            <person name="Numata K."/>
            <person name="Arakawa K."/>
        </authorList>
    </citation>
    <scope>NUCLEOTIDE SEQUENCE [LARGE SCALE GENOMIC DNA]</scope>
</reference>
<gene>
    <name evidence="1" type="ORF">EVAR_54965_1</name>
</gene>